<dbReference type="SUPFAM" id="SSF56112">
    <property type="entry name" value="Protein kinase-like (PK-like)"/>
    <property type="match status" value="1"/>
</dbReference>
<dbReference type="PANTHER" id="PTHR43642:SF1">
    <property type="entry name" value="HYBRID SIGNAL TRANSDUCTION HISTIDINE KINASE G"/>
    <property type="match status" value="1"/>
</dbReference>
<keyword evidence="4" id="KW-1185">Reference proteome</keyword>
<dbReference type="EMBL" id="CP144054">
    <property type="protein sequence ID" value="WWD17751.1"/>
    <property type="molecule type" value="Genomic_DNA"/>
</dbReference>
<dbReference type="Proteomes" id="UP000322225">
    <property type="component" value="Chromosome 4"/>
</dbReference>
<dbReference type="AlphaFoldDB" id="A0AAJ8LI71"/>
<protein>
    <recommendedName>
        <fullName evidence="2">Protein kinase domain-containing protein</fullName>
    </recommendedName>
</protein>
<proteinExistence type="inferred from homology"/>
<accession>A0AAJ8LI71</accession>
<dbReference type="Gene3D" id="3.40.50.300">
    <property type="entry name" value="P-loop containing nucleotide triphosphate hydrolases"/>
    <property type="match status" value="1"/>
</dbReference>
<dbReference type="SUPFAM" id="SSF52540">
    <property type="entry name" value="P-loop containing nucleoside triphosphate hydrolases"/>
    <property type="match status" value="1"/>
</dbReference>
<dbReference type="InterPro" id="IPR053159">
    <property type="entry name" value="Hybrid_Histidine_Kinase"/>
</dbReference>
<reference evidence="3" key="2">
    <citation type="submission" date="2024-01" db="EMBL/GenBank/DDBJ databases">
        <title>Comparative genomics of Cryptococcus and Kwoniella reveals pathogenesis evolution and contrasting modes of karyotype evolution via chromosome fusion or intercentromeric recombination.</title>
        <authorList>
            <person name="Coelho M.A."/>
            <person name="David-Palma M."/>
            <person name="Shea T."/>
            <person name="Bowers K."/>
            <person name="McGinley-Smith S."/>
            <person name="Mohammad A.W."/>
            <person name="Gnirke A."/>
            <person name="Yurkov A.M."/>
            <person name="Nowrousian M."/>
            <person name="Sun S."/>
            <person name="Cuomo C.A."/>
            <person name="Heitman J."/>
        </authorList>
    </citation>
    <scope>NUCLEOTIDE SEQUENCE</scope>
    <source>
        <strain evidence="3">CBS 12478</strain>
    </source>
</reference>
<gene>
    <name evidence="3" type="ORF">CI109_102192</name>
</gene>
<dbReference type="GeneID" id="90829928"/>
<evidence type="ECO:0000313" key="3">
    <source>
        <dbReference type="EMBL" id="WWD17751.1"/>
    </source>
</evidence>
<dbReference type="RefSeq" id="XP_065823174.1">
    <property type="nucleotide sequence ID" value="XM_065967102.1"/>
</dbReference>
<dbReference type="GO" id="GO:0005524">
    <property type="term" value="F:ATP binding"/>
    <property type="evidence" value="ECO:0007669"/>
    <property type="project" value="InterPro"/>
</dbReference>
<dbReference type="PANTHER" id="PTHR43642">
    <property type="entry name" value="HYBRID SIGNAL TRANSDUCTION HISTIDINE KINASE G"/>
    <property type="match status" value="1"/>
</dbReference>
<sequence length="886" mass="98481">MDTTLFPNPALLASPNSYTPSESVPSPSVLSEHGLSKVILDPRDVAHPWVSGRAELTPTRDYPLFRHPSQQEQVHFYFSPASDVRSCAKLRQHAQFLALDSSHLASISAEISPTTERASQPKYSLVRELLAWWEDRYGLWLVALEDHDHTIDLAVWWMERQDAITAEEDEQSALSKYGELCDALFGIVQCLKVSSLLEIRADQQALESQGLCAVSCRPHQFVITSSGRVAIAQLSEGMSSSRRISQHRTSAQISMEISPWPAFISDGFLRRNLRWLAPEAVISRHPTSVSEIYSFGVLAYELLTTCVSTGQQSPMAAEVDMLTDIQRHLVSQPIPLLEYLQRAKSFGKGRIVLPPEALSDLVMRCLAKDRQERYISLEALGYDLKTLGSLCRDSTESSPFGVGATDEMSRFVLPDHLIEREKELSYLDTEIDSFLNTPTTVKITRSINIWGCSGSGKSGLVQHVTKSLQSTLVAVAKLDEHVHKPLSTFLDIFATLIEGILTDPLEDLQTWQKTIREALGNQFPTFVCLLPVETRCLLTSDPNLRPVRIAEATNVVAAFKIWSKRLLQLFATAARPLVLVVEDIQWIEAEEQSLWQSLLDGNQPLRNTLILSTSRIESQNLFASSPMSRGLHLACLSESGVGSFLGISFKGRIENQGGLARLLYAETKGNPLYLETVLTTLVEQQVFHFDFEHLTWRYDPLALQTQLSASGVDAYLEHLMSALPGDVLTVLCVSLPSFHVADPQLLSCLPSSGFSLELLGQLSEKRPCDLSALLNLAVGMTSSIVVTSKDVRFTHDRQRATAYRMIPPSQAGSIHFRVSMFLRQQMFAEVYICTAAEHAIVAHHLGDYQESEEDLVRLLIQVSAKAMLSASFVQAKKFIDTADGKS</sequence>
<dbReference type="InterPro" id="IPR041664">
    <property type="entry name" value="AAA_16"/>
</dbReference>
<comment type="similarity">
    <text evidence="1">Belongs to the protein kinase superfamily. TKL Ser/Thr protein kinase family. ROCO subfamily.</text>
</comment>
<dbReference type="Pfam" id="PF07714">
    <property type="entry name" value="PK_Tyr_Ser-Thr"/>
    <property type="match status" value="1"/>
</dbReference>
<dbReference type="Gene3D" id="1.10.510.10">
    <property type="entry name" value="Transferase(Phosphotransferase) domain 1"/>
    <property type="match status" value="1"/>
</dbReference>
<dbReference type="KEGG" id="ksn:90829928"/>
<dbReference type="GO" id="GO:0004672">
    <property type="term" value="F:protein kinase activity"/>
    <property type="evidence" value="ECO:0007669"/>
    <property type="project" value="InterPro"/>
</dbReference>
<dbReference type="InterPro" id="IPR000719">
    <property type="entry name" value="Prot_kinase_dom"/>
</dbReference>
<evidence type="ECO:0000259" key="2">
    <source>
        <dbReference type="PROSITE" id="PS50011"/>
    </source>
</evidence>
<organism evidence="3 4">
    <name type="scientific">Kwoniella shandongensis</name>
    <dbReference type="NCBI Taxonomy" id="1734106"/>
    <lineage>
        <taxon>Eukaryota</taxon>
        <taxon>Fungi</taxon>
        <taxon>Dikarya</taxon>
        <taxon>Basidiomycota</taxon>
        <taxon>Agaricomycotina</taxon>
        <taxon>Tremellomycetes</taxon>
        <taxon>Tremellales</taxon>
        <taxon>Cryptococcaceae</taxon>
        <taxon>Kwoniella</taxon>
    </lineage>
</organism>
<feature type="domain" description="Protein kinase" evidence="2">
    <location>
        <begin position="24"/>
        <end position="387"/>
    </location>
</feature>
<dbReference type="InterPro" id="IPR001245">
    <property type="entry name" value="Ser-Thr/Tyr_kinase_cat_dom"/>
</dbReference>
<name>A0AAJ8LI71_9TREE</name>
<evidence type="ECO:0000256" key="1">
    <source>
        <dbReference type="ARBA" id="ARBA00008171"/>
    </source>
</evidence>
<dbReference type="InterPro" id="IPR011009">
    <property type="entry name" value="Kinase-like_dom_sf"/>
</dbReference>
<evidence type="ECO:0000313" key="4">
    <source>
        <dbReference type="Proteomes" id="UP000322225"/>
    </source>
</evidence>
<dbReference type="InterPro" id="IPR027417">
    <property type="entry name" value="P-loop_NTPase"/>
</dbReference>
<reference evidence="3" key="1">
    <citation type="submission" date="2017-08" db="EMBL/GenBank/DDBJ databases">
        <authorList>
            <person name="Cuomo C."/>
            <person name="Billmyre B."/>
            <person name="Heitman J."/>
        </authorList>
    </citation>
    <scope>NUCLEOTIDE SEQUENCE</scope>
    <source>
        <strain evidence="3">CBS 12478</strain>
    </source>
</reference>
<dbReference type="Pfam" id="PF13191">
    <property type="entry name" value="AAA_16"/>
    <property type="match status" value="1"/>
</dbReference>
<dbReference type="PROSITE" id="PS50011">
    <property type="entry name" value="PROTEIN_KINASE_DOM"/>
    <property type="match status" value="1"/>
</dbReference>